<dbReference type="EMBL" id="JBHTBW010000050">
    <property type="protein sequence ID" value="MFC7442470.1"/>
    <property type="molecule type" value="Genomic_DNA"/>
</dbReference>
<keyword evidence="10" id="KW-0479">Metal-binding</keyword>
<comment type="similarity">
    <text evidence="7 10">Belongs to the fluoride channel Fluc/FEX (TC 1.A.43) family.</text>
</comment>
<evidence type="ECO:0000256" key="9">
    <source>
        <dbReference type="ARBA" id="ARBA00049940"/>
    </source>
</evidence>
<evidence type="ECO:0000256" key="2">
    <source>
        <dbReference type="ARBA" id="ARBA00022475"/>
    </source>
</evidence>
<feature type="binding site" evidence="10">
    <location>
        <position position="73"/>
    </location>
    <ligand>
        <name>Na(+)</name>
        <dbReference type="ChEBI" id="CHEBI:29101"/>
        <note>structural</note>
    </ligand>
</feature>
<comment type="catalytic activity">
    <reaction evidence="8">
        <text>fluoride(in) = fluoride(out)</text>
        <dbReference type="Rhea" id="RHEA:76159"/>
        <dbReference type="ChEBI" id="CHEBI:17051"/>
    </reaction>
    <physiologicalReaction direction="left-to-right" evidence="8">
        <dbReference type="Rhea" id="RHEA:76160"/>
    </physiologicalReaction>
</comment>
<keyword evidence="10" id="KW-0915">Sodium</keyword>
<protein>
    <recommendedName>
        <fullName evidence="10">Fluoride-specific ion channel FluC</fullName>
    </recommendedName>
</protein>
<name>A0ABW2RNF5_9BACL</name>
<dbReference type="PANTHER" id="PTHR28259">
    <property type="entry name" value="FLUORIDE EXPORT PROTEIN 1-RELATED"/>
    <property type="match status" value="1"/>
</dbReference>
<comment type="function">
    <text evidence="9 10">Fluoride-specific ion channel. Important for reducing fluoride concentration in the cell, thus reducing its toxicity.</text>
</comment>
<evidence type="ECO:0000256" key="6">
    <source>
        <dbReference type="ARBA" id="ARBA00023303"/>
    </source>
</evidence>
<feature type="transmembrane region" description="Helical" evidence="10">
    <location>
        <begin position="60"/>
        <end position="78"/>
    </location>
</feature>
<keyword evidence="6 10" id="KW-0407">Ion channel</keyword>
<gene>
    <name evidence="10" type="primary">fluC</name>
    <name evidence="10" type="synonym">crcB</name>
    <name evidence="11" type="ORF">ACFQNG_15385</name>
</gene>
<sequence length="118" mass="12363">MQSIIAVAVGGFIGTLLRYAVSCWYPAYLFPWDTLMVNLIGSFGLGLLTHASGLSLHPQVRLGLGTGLIGSFTTFSTFSAEWLSLPFPWAIGYGSLSMLGGLGCAWLGALAGKGRSAC</sequence>
<dbReference type="PANTHER" id="PTHR28259:SF1">
    <property type="entry name" value="FLUORIDE EXPORT PROTEIN 1-RELATED"/>
    <property type="match status" value="1"/>
</dbReference>
<reference evidence="12" key="1">
    <citation type="journal article" date="2019" name="Int. J. Syst. Evol. Microbiol.">
        <title>The Global Catalogue of Microorganisms (GCM) 10K type strain sequencing project: providing services to taxonomists for standard genome sequencing and annotation.</title>
        <authorList>
            <consortium name="The Broad Institute Genomics Platform"/>
            <consortium name="The Broad Institute Genome Sequencing Center for Infectious Disease"/>
            <person name="Wu L."/>
            <person name="Ma J."/>
        </authorList>
    </citation>
    <scope>NUCLEOTIDE SEQUENCE [LARGE SCALE GENOMIC DNA]</scope>
    <source>
        <strain evidence="12">CGMCC 1.12942</strain>
    </source>
</reference>
<dbReference type="RefSeq" id="WP_379866365.1">
    <property type="nucleotide sequence ID" value="NZ_JBHTBW010000050.1"/>
</dbReference>
<evidence type="ECO:0000256" key="10">
    <source>
        <dbReference type="HAMAP-Rule" id="MF_00454"/>
    </source>
</evidence>
<evidence type="ECO:0000256" key="3">
    <source>
        <dbReference type="ARBA" id="ARBA00022692"/>
    </source>
</evidence>
<keyword evidence="2 10" id="KW-1003">Cell membrane</keyword>
<organism evidence="11 12">
    <name type="scientific">Laceyella putida</name>
    <dbReference type="NCBI Taxonomy" id="110101"/>
    <lineage>
        <taxon>Bacteria</taxon>
        <taxon>Bacillati</taxon>
        <taxon>Bacillota</taxon>
        <taxon>Bacilli</taxon>
        <taxon>Bacillales</taxon>
        <taxon>Thermoactinomycetaceae</taxon>
        <taxon>Laceyella</taxon>
    </lineage>
</organism>
<evidence type="ECO:0000256" key="4">
    <source>
        <dbReference type="ARBA" id="ARBA00022989"/>
    </source>
</evidence>
<keyword evidence="10" id="KW-0406">Ion transport</keyword>
<keyword evidence="3 10" id="KW-0812">Transmembrane</keyword>
<feature type="binding site" evidence="10">
    <location>
        <position position="70"/>
    </location>
    <ligand>
        <name>Na(+)</name>
        <dbReference type="ChEBI" id="CHEBI:29101"/>
        <note>structural</note>
    </ligand>
</feature>
<keyword evidence="5 10" id="KW-0472">Membrane</keyword>
<evidence type="ECO:0000313" key="11">
    <source>
        <dbReference type="EMBL" id="MFC7442470.1"/>
    </source>
</evidence>
<dbReference type="Proteomes" id="UP001596500">
    <property type="component" value="Unassembled WGS sequence"/>
</dbReference>
<proteinExistence type="inferred from homology"/>
<evidence type="ECO:0000256" key="5">
    <source>
        <dbReference type="ARBA" id="ARBA00023136"/>
    </source>
</evidence>
<evidence type="ECO:0000256" key="8">
    <source>
        <dbReference type="ARBA" id="ARBA00035585"/>
    </source>
</evidence>
<feature type="transmembrane region" description="Helical" evidence="10">
    <location>
        <begin position="90"/>
        <end position="112"/>
    </location>
</feature>
<accession>A0ABW2RNF5</accession>
<keyword evidence="10" id="KW-0813">Transport</keyword>
<dbReference type="HAMAP" id="MF_00454">
    <property type="entry name" value="FluC"/>
    <property type="match status" value="1"/>
</dbReference>
<evidence type="ECO:0000256" key="7">
    <source>
        <dbReference type="ARBA" id="ARBA00035120"/>
    </source>
</evidence>
<dbReference type="InterPro" id="IPR003691">
    <property type="entry name" value="FluC"/>
</dbReference>
<dbReference type="Pfam" id="PF02537">
    <property type="entry name" value="CRCB"/>
    <property type="match status" value="1"/>
</dbReference>
<keyword evidence="4 10" id="KW-1133">Transmembrane helix</keyword>
<comment type="subcellular location">
    <subcellularLocation>
        <location evidence="1 10">Cell membrane</location>
        <topology evidence="1 10">Multi-pass membrane protein</topology>
    </subcellularLocation>
</comment>
<evidence type="ECO:0000313" key="12">
    <source>
        <dbReference type="Proteomes" id="UP001596500"/>
    </source>
</evidence>
<evidence type="ECO:0000256" key="1">
    <source>
        <dbReference type="ARBA" id="ARBA00004651"/>
    </source>
</evidence>
<feature type="transmembrane region" description="Helical" evidence="10">
    <location>
        <begin position="30"/>
        <end position="48"/>
    </location>
</feature>
<comment type="activity regulation">
    <text evidence="10">Na(+) is not transported, but it plays an essential structural role and its presence is essential for fluoride channel function.</text>
</comment>
<comment type="caution">
    <text evidence="11">The sequence shown here is derived from an EMBL/GenBank/DDBJ whole genome shotgun (WGS) entry which is preliminary data.</text>
</comment>
<keyword evidence="12" id="KW-1185">Reference proteome</keyword>